<dbReference type="PROSITE" id="PS51257">
    <property type="entry name" value="PROKAR_LIPOPROTEIN"/>
    <property type="match status" value="1"/>
</dbReference>
<comment type="caution">
    <text evidence="2">The sequence shown here is derived from an EMBL/GenBank/DDBJ whole genome shotgun (WGS) entry which is preliminary data.</text>
</comment>
<proteinExistence type="predicted"/>
<organism evidence="2 3">
    <name type="scientific">Brevundimonas kwangchunensis</name>
    <dbReference type="NCBI Taxonomy" id="322163"/>
    <lineage>
        <taxon>Bacteria</taxon>
        <taxon>Pseudomonadati</taxon>
        <taxon>Pseudomonadota</taxon>
        <taxon>Alphaproteobacteria</taxon>
        <taxon>Caulobacterales</taxon>
        <taxon>Caulobacteraceae</taxon>
        <taxon>Brevundimonas</taxon>
    </lineage>
</organism>
<dbReference type="RefSeq" id="WP_343793917.1">
    <property type="nucleotide sequence ID" value="NZ_BAAAGA010000005.1"/>
</dbReference>
<feature type="domain" description="Beta-lactamase-related" evidence="1">
    <location>
        <begin position="50"/>
        <end position="409"/>
    </location>
</feature>
<dbReference type="SUPFAM" id="SSF56601">
    <property type="entry name" value="beta-lactamase/transpeptidase-like"/>
    <property type="match status" value="1"/>
</dbReference>
<dbReference type="PANTHER" id="PTHR43283:SF3">
    <property type="entry name" value="BETA-LACTAMASE FAMILY PROTEIN (AFU_ORTHOLOGUE AFUA_5G07500)"/>
    <property type="match status" value="1"/>
</dbReference>
<dbReference type="EMBL" id="BAAAGA010000005">
    <property type="protein sequence ID" value="GAA0625823.1"/>
    <property type="molecule type" value="Genomic_DNA"/>
</dbReference>
<dbReference type="Proteomes" id="UP001501352">
    <property type="component" value="Unassembled WGS sequence"/>
</dbReference>
<dbReference type="PANTHER" id="PTHR43283">
    <property type="entry name" value="BETA-LACTAMASE-RELATED"/>
    <property type="match status" value="1"/>
</dbReference>
<reference evidence="2 3" key="1">
    <citation type="journal article" date="2019" name="Int. J. Syst. Evol. Microbiol.">
        <title>The Global Catalogue of Microorganisms (GCM) 10K type strain sequencing project: providing services to taxonomists for standard genome sequencing and annotation.</title>
        <authorList>
            <consortium name="The Broad Institute Genomics Platform"/>
            <consortium name="The Broad Institute Genome Sequencing Center for Infectious Disease"/>
            <person name="Wu L."/>
            <person name="Ma J."/>
        </authorList>
    </citation>
    <scope>NUCLEOTIDE SEQUENCE [LARGE SCALE GENOMIC DNA]</scope>
    <source>
        <strain evidence="2 3">JCM 12928</strain>
    </source>
</reference>
<dbReference type="InterPro" id="IPR050789">
    <property type="entry name" value="Diverse_Enzym_Activities"/>
</dbReference>
<keyword evidence="3" id="KW-1185">Reference proteome</keyword>
<dbReference type="Gene3D" id="3.40.710.10">
    <property type="entry name" value="DD-peptidase/beta-lactamase superfamily"/>
    <property type="match status" value="1"/>
</dbReference>
<sequence length="431" mass="46421">MDRNRLITDRRTLLMGAGLFGLAGCASTGGGLPMPEVRGLERLPMTQGVLNKYVTERRLPGVAVGVRAPDGSDIFIQAGTLDFNVYNRVTPDSLFRIYSMTKPVTGTAAALLIEDGRLTLDQPVADFIPEFASLKVLPGGEGRLADARPAQNVMTIRHLLTHTSGLTYNIVGNGPVQRAYRRNGIFPFTGELAAEDGDAPKVRDLDEMVAKLADIPLIAEPGTAYNYSVSLDVLGLVIQRASGMSFPDFVQRRILNPVGMDDTVWRLRPGDADRLMQIYAFGRNGTNPPTVPPGASVEDYSAPITLYAGGAGLVSSTRDYLDFLAMLLNDGRAGRVRVMRPETARLIRSDILPEGLTALNGGYGFGGWVARPGHLRQGEYGWSGAAGTQAWIDPEKNFAATMMIQAMPYGAVDIISEVRPAIDADLGIVRG</sequence>
<name>A0ABN1H0V0_9CAUL</name>
<gene>
    <name evidence="2" type="ORF">GCM10009422_23150</name>
</gene>
<evidence type="ECO:0000313" key="2">
    <source>
        <dbReference type="EMBL" id="GAA0625823.1"/>
    </source>
</evidence>
<evidence type="ECO:0000313" key="3">
    <source>
        <dbReference type="Proteomes" id="UP001501352"/>
    </source>
</evidence>
<protein>
    <recommendedName>
        <fullName evidence="1">Beta-lactamase-related domain-containing protein</fullName>
    </recommendedName>
</protein>
<dbReference type="InterPro" id="IPR001466">
    <property type="entry name" value="Beta-lactam-related"/>
</dbReference>
<accession>A0ABN1H0V0</accession>
<dbReference type="Pfam" id="PF00144">
    <property type="entry name" value="Beta-lactamase"/>
    <property type="match status" value="1"/>
</dbReference>
<dbReference type="InterPro" id="IPR012338">
    <property type="entry name" value="Beta-lactam/transpept-like"/>
</dbReference>
<evidence type="ECO:0000259" key="1">
    <source>
        <dbReference type="Pfam" id="PF00144"/>
    </source>
</evidence>